<proteinExistence type="predicted"/>
<feature type="transmembrane region" description="Helical" evidence="1">
    <location>
        <begin position="21"/>
        <end position="42"/>
    </location>
</feature>
<protein>
    <submittedName>
        <fullName evidence="2">Uncharacterized protein</fullName>
    </submittedName>
</protein>
<gene>
    <name evidence="2" type="ORF">QEG99_03335</name>
</gene>
<evidence type="ECO:0000256" key="1">
    <source>
        <dbReference type="SAM" id="Phobius"/>
    </source>
</evidence>
<feature type="transmembrane region" description="Helical" evidence="1">
    <location>
        <begin position="67"/>
        <end position="89"/>
    </location>
</feature>
<dbReference type="RefSeq" id="WP_280101773.1">
    <property type="nucleotide sequence ID" value="NZ_CP122979.1"/>
</dbReference>
<evidence type="ECO:0000313" key="3">
    <source>
        <dbReference type="Proteomes" id="UP001179842"/>
    </source>
</evidence>
<name>A0ABY8LTA7_9BACT</name>
<accession>A0ABY8LTA7</accession>
<sequence>MNHFLDKFIIKGRPLKAKHKKIITFTLIFLAFVAITLTLLFLPIKNGSTIENIISEFASKDWNSKTIIQIVGGLLTWLLIVWNLTMRIMDTLLYKKKKKLFERELKLHNELNILDNKGDKLKLTFKEHEKYVENTLSKIITAALKSGTPLRGVINFEIREILENLQLKRKEKTIKINELLTKYGVDTQNKDVKEALKQV</sequence>
<keyword evidence="1" id="KW-0472">Membrane</keyword>
<dbReference type="EMBL" id="CP122979">
    <property type="protein sequence ID" value="WGI36472.1"/>
    <property type="molecule type" value="Genomic_DNA"/>
</dbReference>
<organism evidence="2 3">
    <name type="scientific">Mesomycoplasma lagogenitalium</name>
    <dbReference type="NCBI Taxonomy" id="171286"/>
    <lineage>
        <taxon>Bacteria</taxon>
        <taxon>Bacillati</taxon>
        <taxon>Mycoplasmatota</taxon>
        <taxon>Mycoplasmoidales</taxon>
        <taxon>Metamycoplasmataceae</taxon>
        <taxon>Mesomycoplasma</taxon>
    </lineage>
</organism>
<keyword evidence="1" id="KW-0812">Transmembrane</keyword>
<evidence type="ECO:0000313" key="2">
    <source>
        <dbReference type="EMBL" id="WGI36472.1"/>
    </source>
</evidence>
<keyword evidence="3" id="KW-1185">Reference proteome</keyword>
<reference evidence="2" key="1">
    <citation type="submission" date="2023-04" db="EMBL/GenBank/DDBJ databases">
        <title>Completed genome of Mycoplasma lagogenitalium type strain 12MS.</title>
        <authorList>
            <person name="Spergser J."/>
        </authorList>
    </citation>
    <scope>NUCLEOTIDE SEQUENCE</scope>
    <source>
        <strain evidence="2">12MS</strain>
    </source>
</reference>
<keyword evidence="1" id="KW-1133">Transmembrane helix</keyword>
<dbReference type="Proteomes" id="UP001179842">
    <property type="component" value="Chromosome"/>
</dbReference>